<protein>
    <submittedName>
        <fullName evidence="4">DUF4369 domain-containing protein</fullName>
    </submittedName>
</protein>
<evidence type="ECO:0000313" key="4">
    <source>
        <dbReference type="EMBL" id="NOU59332.1"/>
    </source>
</evidence>
<keyword evidence="2" id="KW-0732">Signal</keyword>
<keyword evidence="1" id="KW-0175">Coiled coil</keyword>
<evidence type="ECO:0000256" key="1">
    <source>
        <dbReference type="SAM" id="Coils"/>
    </source>
</evidence>
<dbReference type="Gene3D" id="2.120.10.30">
    <property type="entry name" value="TolB, C-terminal domain"/>
    <property type="match status" value="1"/>
</dbReference>
<evidence type="ECO:0000256" key="2">
    <source>
        <dbReference type="SAM" id="SignalP"/>
    </source>
</evidence>
<dbReference type="Proteomes" id="UP000732105">
    <property type="component" value="Unassembled WGS sequence"/>
</dbReference>
<sequence length="573" mass="63873">MKLNTKSRKIFSMTKMAMLILVLSVFASSCKNKEKQAQDDKPGMSLDGTIEGFNGTLKACTNYGEKELGKVVVKDGKFTFSHDFPVPTQLSFETDDRSVYINFWAENAVMTLLAKKETLHFGGQSMDRYVAVVTGGEMQAGADHYSKAQKEYSKNHPSEMDYYGKIHTAKTEAEKKALEEEQKKAKLAYLEFQKNYIKNNPTNPYCAQLVWVRLTSKTGGESAAVLKEWADPIDANTRKNPFVAKMFKMLNSMLETEAGLDKFVAGVHNVKYKVDNSYKGAVHKNVVYLSMMQNDKLCALVSDFGVHDNYNSHNMTGEKKQAKNFFVQIIDPNGKELKRFNVNANGLASSIAVDDQDNIYVLSTLQKVIEVNFRGRKSKQLRNVGVECNVYNTTGDKLKTFELAGREYATGARIYKDKLLVSDVGKGALGIYNKEDGKLLSTIDDLRPCCSILDFDVDKKSGQVLAANLGSFRVDAYELSGKKVVSFGKRGRSLDDFHSCCNPVSVRRLDNGAVITVEKSPTRIKVYTEEGAKMIEGIEELVEGCFHIPVMSDSKSNIYLASPEKGLVKCIVM</sequence>
<feature type="coiled-coil region" evidence="1">
    <location>
        <begin position="168"/>
        <end position="195"/>
    </location>
</feature>
<keyword evidence="5" id="KW-1185">Reference proteome</keyword>
<feature type="signal peptide" evidence="2">
    <location>
        <begin position="1"/>
        <end position="27"/>
    </location>
</feature>
<dbReference type="SUPFAM" id="SSF63829">
    <property type="entry name" value="Calcium-dependent phosphotriesterase"/>
    <property type="match status" value="1"/>
</dbReference>
<organism evidence="4 5">
    <name type="scientific">Marinifilum caeruleilacunae</name>
    <dbReference type="NCBI Taxonomy" id="2499076"/>
    <lineage>
        <taxon>Bacteria</taxon>
        <taxon>Pseudomonadati</taxon>
        <taxon>Bacteroidota</taxon>
        <taxon>Bacteroidia</taxon>
        <taxon>Marinilabiliales</taxon>
        <taxon>Marinifilaceae</taxon>
    </lineage>
</organism>
<reference evidence="4 5" key="1">
    <citation type="submission" date="2018-12" db="EMBL/GenBank/DDBJ databases">
        <title>Marinifilum JC070 sp. nov., a marine bacterium isolated from Yongle Blue Hole in the South China Sea.</title>
        <authorList>
            <person name="Fu T."/>
        </authorList>
    </citation>
    <scope>NUCLEOTIDE SEQUENCE [LARGE SCALE GENOMIC DNA]</scope>
    <source>
        <strain evidence="4 5">JC070</strain>
    </source>
</reference>
<dbReference type="InterPro" id="IPR011042">
    <property type="entry name" value="6-blade_b-propeller_TolB-like"/>
</dbReference>
<dbReference type="InterPro" id="IPR025380">
    <property type="entry name" value="DUF4369"/>
</dbReference>
<feature type="chain" id="PRO_5046718258" evidence="2">
    <location>
        <begin position="28"/>
        <end position="573"/>
    </location>
</feature>
<dbReference type="Pfam" id="PF14289">
    <property type="entry name" value="DUF4369"/>
    <property type="match status" value="1"/>
</dbReference>
<feature type="domain" description="DUF4369" evidence="3">
    <location>
        <begin position="46"/>
        <end position="139"/>
    </location>
</feature>
<evidence type="ECO:0000313" key="5">
    <source>
        <dbReference type="Proteomes" id="UP000732105"/>
    </source>
</evidence>
<dbReference type="RefSeq" id="WP_171594609.1">
    <property type="nucleotide sequence ID" value="NZ_RZNH01000006.1"/>
</dbReference>
<accession>A0ABX1WTI9</accession>
<gene>
    <name evidence="4" type="ORF">ELS83_05835</name>
</gene>
<dbReference type="PROSITE" id="PS51257">
    <property type="entry name" value="PROKAR_LIPOPROTEIN"/>
    <property type="match status" value="1"/>
</dbReference>
<dbReference type="EMBL" id="RZNH01000006">
    <property type="protein sequence ID" value="NOU59332.1"/>
    <property type="molecule type" value="Genomic_DNA"/>
</dbReference>
<proteinExistence type="predicted"/>
<comment type="caution">
    <text evidence="4">The sequence shown here is derived from an EMBL/GenBank/DDBJ whole genome shotgun (WGS) entry which is preliminary data.</text>
</comment>
<evidence type="ECO:0000259" key="3">
    <source>
        <dbReference type="Pfam" id="PF14289"/>
    </source>
</evidence>
<name>A0ABX1WTI9_9BACT</name>